<evidence type="ECO:0008006" key="5">
    <source>
        <dbReference type="Google" id="ProtNLM"/>
    </source>
</evidence>
<dbReference type="SUPFAM" id="SSF54277">
    <property type="entry name" value="CAD &amp; PB1 domains"/>
    <property type="match status" value="1"/>
</dbReference>
<dbReference type="AlphaFoldDB" id="A0A2B4R8M2"/>
<evidence type="ECO:0000313" key="3">
    <source>
        <dbReference type="EMBL" id="PFX12572.1"/>
    </source>
</evidence>
<proteinExistence type="predicted"/>
<protein>
    <recommendedName>
        <fullName evidence="5">PB1 domain-containing protein</fullName>
    </recommendedName>
</protein>
<keyword evidence="1" id="KW-0175">Coiled coil</keyword>
<name>A0A2B4R8M2_STYPI</name>
<feature type="region of interest" description="Disordered" evidence="2">
    <location>
        <begin position="113"/>
        <end position="152"/>
    </location>
</feature>
<accession>A0A2B4R8M2</accession>
<keyword evidence="4" id="KW-1185">Reference proteome</keyword>
<organism evidence="3 4">
    <name type="scientific">Stylophora pistillata</name>
    <name type="common">Smooth cauliflower coral</name>
    <dbReference type="NCBI Taxonomy" id="50429"/>
    <lineage>
        <taxon>Eukaryota</taxon>
        <taxon>Metazoa</taxon>
        <taxon>Cnidaria</taxon>
        <taxon>Anthozoa</taxon>
        <taxon>Hexacorallia</taxon>
        <taxon>Scleractinia</taxon>
        <taxon>Astrocoeniina</taxon>
        <taxon>Pocilloporidae</taxon>
        <taxon>Stylophora</taxon>
    </lineage>
</organism>
<evidence type="ECO:0000256" key="1">
    <source>
        <dbReference type="SAM" id="Coils"/>
    </source>
</evidence>
<dbReference type="EMBL" id="LSMT01001286">
    <property type="protein sequence ID" value="PFX12572.1"/>
    <property type="molecule type" value="Genomic_DNA"/>
</dbReference>
<comment type="caution">
    <text evidence="3">The sequence shown here is derived from an EMBL/GenBank/DDBJ whole genome shotgun (WGS) entry which is preliminary data.</text>
</comment>
<evidence type="ECO:0000313" key="4">
    <source>
        <dbReference type="Proteomes" id="UP000225706"/>
    </source>
</evidence>
<evidence type="ECO:0000256" key="2">
    <source>
        <dbReference type="SAM" id="MobiDB-lite"/>
    </source>
</evidence>
<reference evidence="4" key="1">
    <citation type="journal article" date="2017" name="bioRxiv">
        <title>Comparative analysis of the genomes of Stylophora pistillata and Acropora digitifera provides evidence for extensive differences between species of corals.</title>
        <authorList>
            <person name="Voolstra C.R."/>
            <person name="Li Y."/>
            <person name="Liew Y.J."/>
            <person name="Baumgarten S."/>
            <person name="Zoccola D."/>
            <person name="Flot J.-F."/>
            <person name="Tambutte S."/>
            <person name="Allemand D."/>
            <person name="Aranda M."/>
        </authorList>
    </citation>
    <scope>NUCLEOTIDE SEQUENCE [LARGE SCALE GENOMIC DNA]</scope>
</reference>
<gene>
    <name evidence="3" type="ORF">AWC38_SpisGene23445</name>
</gene>
<sequence length="469" mass="52926">MSLERFLAAIFAVHLFEMERFQFKVQGPRGKWVKLFFSSHEVKFLTLESLTERILTRIANINSGFTLKYLDDGSDWIELPSNDLDSFIDMIETANDSGKENQKRITLKVVELAHTPPPNTSRTSQSQKRLRSPYSPSPEGGKIKIHQDKKKTKISGVNRPLESLFNSDTCTAGSTCSKQQDDVYIYETPTQKFFKKMEEDVLAQKKVLTMKEKELAELEASFQPPFRNKKPLCSNCHTSGHNRVMCSFGPCVSATICKDVKKHQDEEKYYKSLQMQLKSEKSKLKRLEDDKNSKQESCQASINTFAGEVQTDLINSNPSKYLRSTLPGTSIPNWLLVQTDIRKLEKICGGKVPQKGDIPDLLKQYDEELAGATNRQDVSKHVNPVKRLWEQKGITFPGRGVLPNSGGPFFSEQPKSLIEEQYQLELGIKESLKSTATTASTSTTTVLSNVKDSDYGLSLLFAATELLEK</sequence>
<dbReference type="Proteomes" id="UP000225706">
    <property type="component" value="Unassembled WGS sequence"/>
</dbReference>
<feature type="coiled-coil region" evidence="1">
    <location>
        <begin position="270"/>
        <end position="297"/>
    </location>
</feature>